<evidence type="ECO:0000313" key="19">
    <source>
        <dbReference type="EMBL" id="CAH2294330.1"/>
    </source>
</evidence>
<dbReference type="PROSITE" id="PS50022">
    <property type="entry name" value="FA58C_3"/>
    <property type="match status" value="1"/>
</dbReference>
<feature type="domain" description="Laminin G" evidence="16">
    <location>
        <begin position="183"/>
        <end position="364"/>
    </location>
</feature>
<dbReference type="InterPro" id="IPR000742">
    <property type="entry name" value="EGF"/>
</dbReference>
<dbReference type="Gene3D" id="2.60.120.260">
    <property type="entry name" value="Galactose-binding domain-like"/>
    <property type="match status" value="1"/>
</dbReference>
<dbReference type="InterPro" id="IPR008979">
    <property type="entry name" value="Galactose-bd-like_sf"/>
</dbReference>
<dbReference type="EMBL" id="OW240916">
    <property type="protein sequence ID" value="CAH2294330.1"/>
    <property type="molecule type" value="Genomic_DNA"/>
</dbReference>
<evidence type="ECO:0000256" key="5">
    <source>
        <dbReference type="ARBA" id="ARBA00022729"/>
    </source>
</evidence>
<keyword evidence="8 13" id="KW-0472">Membrane</keyword>
<dbReference type="Pfam" id="PF02210">
    <property type="entry name" value="Laminin_G_2"/>
    <property type="match status" value="4"/>
</dbReference>
<evidence type="ECO:0000256" key="13">
    <source>
        <dbReference type="SAM" id="Phobius"/>
    </source>
</evidence>
<evidence type="ECO:0000256" key="2">
    <source>
        <dbReference type="ARBA" id="ARBA00010241"/>
    </source>
</evidence>
<proteinExistence type="inferred from homology"/>
<evidence type="ECO:0000256" key="7">
    <source>
        <dbReference type="ARBA" id="ARBA00022989"/>
    </source>
</evidence>
<dbReference type="InterPro" id="IPR036056">
    <property type="entry name" value="Fibrinogen-like_C"/>
</dbReference>
<dbReference type="Gene3D" id="2.60.120.1000">
    <property type="match status" value="1"/>
</dbReference>
<protein>
    <submittedName>
        <fullName evidence="19">Contactin-associated -like 4</fullName>
    </submittedName>
</protein>
<dbReference type="PROSITE" id="PS50026">
    <property type="entry name" value="EGF_3"/>
    <property type="match status" value="2"/>
</dbReference>
<evidence type="ECO:0000256" key="12">
    <source>
        <dbReference type="SAM" id="MobiDB-lite"/>
    </source>
</evidence>
<dbReference type="Gene3D" id="2.10.25.10">
    <property type="entry name" value="Laminin"/>
    <property type="match status" value="2"/>
</dbReference>
<evidence type="ECO:0000256" key="8">
    <source>
        <dbReference type="ARBA" id="ARBA00023136"/>
    </source>
</evidence>
<evidence type="ECO:0000259" key="16">
    <source>
        <dbReference type="PROSITE" id="PS50025"/>
    </source>
</evidence>
<feature type="domain" description="EGF-like" evidence="17">
    <location>
        <begin position="959"/>
        <end position="997"/>
    </location>
</feature>
<keyword evidence="6" id="KW-0677">Repeat</keyword>
<dbReference type="SMART" id="SM00181">
    <property type="entry name" value="EGF"/>
    <property type="match status" value="2"/>
</dbReference>
<dbReference type="PANTHER" id="PTHR15036:SF40">
    <property type="entry name" value="CONTACTIN-ASSOCIATED PROTEIN-LIKE 4"/>
    <property type="match status" value="1"/>
</dbReference>
<dbReference type="CDD" id="cd00110">
    <property type="entry name" value="LamG"/>
    <property type="match status" value="4"/>
</dbReference>
<feature type="signal peptide" evidence="14">
    <location>
        <begin position="1"/>
        <end position="26"/>
    </location>
</feature>
<feature type="domain" description="EGF-like" evidence="17">
    <location>
        <begin position="549"/>
        <end position="586"/>
    </location>
</feature>
<evidence type="ECO:0000259" key="17">
    <source>
        <dbReference type="PROSITE" id="PS50026"/>
    </source>
</evidence>
<feature type="domain" description="Fibrinogen C-terminal" evidence="18">
    <location>
        <begin position="585"/>
        <end position="636"/>
    </location>
</feature>
<evidence type="ECO:0000256" key="4">
    <source>
        <dbReference type="ARBA" id="ARBA00022692"/>
    </source>
</evidence>
<dbReference type="PROSITE" id="PS51406">
    <property type="entry name" value="FIBRINOGEN_C_2"/>
    <property type="match status" value="1"/>
</dbReference>
<name>A0AAD1W6U2_PELCU</name>
<dbReference type="InterPro" id="IPR002181">
    <property type="entry name" value="Fibrinogen_a/b/g_C_dom"/>
</dbReference>
<keyword evidence="7 13" id="KW-1133">Transmembrane helix</keyword>
<dbReference type="FunFam" id="2.60.120.260:FF:000016">
    <property type="entry name" value="Contactin-associated protein-like 4 isoform 1"/>
    <property type="match status" value="1"/>
</dbReference>
<evidence type="ECO:0000256" key="10">
    <source>
        <dbReference type="PROSITE-ProRule" id="PRU00076"/>
    </source>
</evidence>
<accession>A0AAD1W6U2</accession>
<evidence type="ECO:0000256" key="6">
    <source>
        <dbReference type="ARBA" id="ARBA00022737"/>
    </source>
</evidence>
<dbReference type="CDD" id="cd00054">
    <property type="entry name" value="EGF_CA"/>
    <property type="match status" value="2"/>
</dbReference>
<reference evidence="19" key="1">
    <citation type="submission" date="2022-03" db="EMBL/GenBank/DDBJ databases">
        <authorList>
            <person name="Alioto T."/>
            <person name="Alioto T."/>
            <person name="Gomez Garrido J."/>
        </authorList>
    </citation>
    <scope>NUCLEOTIDE SEQUENCE</scope>
</reference>
<dbReference type="PANTHER" id="PTHR15036">
    <property type="entry name" value="PIKACHURIN-LIKE PROTEIN"/>
    <property type="match status" value="1"/>
</dbReference>
<feature type="transmembrane region" description="Helical" evidence="13">
    <location>
        <begin position="1241"/>
        <end position="1266"/>
    </location>
</feature>
<dbReference type="SUPFAM" id="SSF49899">
    <property type="entry name" value="Concanavalin A-like lectins/glucanases"/>
    <property type="match status" value="4"/>
</dbReference>
<feature type="compositionally biased region" description="Polar residues" evidence="12">
    <location>
        <begin position="1203"/>
        <end position="1222"/>
    </location>
</feature>
<dbReference type="PROSITE" id="PS50025">
    <property type="entry name" value="LAM_G_DOMAIN"/>
    <property type="match status" value="4"/>
</dbReference>
<dbReference type="SMART" id="SM00282">
    <property type="entry name" value="LamG"/>
    <property type="match status" value="4"/>
</dbReference>
<dbReference type="SUPFAM" id="SSF49785">
    <property type="entry name" value="Galactose-binding domain-like"/>
    <property type="match status" value="1"/>
</dbReference>
<organism evidence="19 20">
    <name type="scientific">Pelobates cultripes</name>
    <name type="common">Western spadefoot toad</name>
    <dbReference type="NCBI Taxonomy" id="61616"/>
    <lineage>
        <taxon>Eukaryota</taxon>
        <taxon>Metazoa</taxon>
        <taxon>Chordata</taxon>
        <taxon>Craniata</taxon>
        <taxon>Vertebrata</taxon>
        <taxon>Euteleostomi</taxon>
        <taxon>Amphibia</taxon>
        <taxon>Batrachia</taxon>
        <taxon>Anura</taxon>
        <taxon>Pelobatoidea</taxon>
        <taxon>Pelobatidae</taxon>
        <taxon>Pelobates</taxon>
    </lineage>
</organism>
<dbReference type="InterPro" id="IPR000421">
    <property type="entry name" value="FA58C"/>
</dbReference>
<dbReference type="SUPFAM" id="SSF57196">
    <property type="entry name" value="EGF/Laminin"/>
    <property type="match status" value="1"/>
</dbReference>
<dbReference type="PROSITE" id="PS01285">
    <property type="entry name" value="FA58C_1"/>
    <property type="match status" value="1"/>
</dbReference>
<dbReference type="InterPro" id="IPR013320">
    <property type="entry name" value="ConA-like_dom_sf"/>
</dbReference>
<evidence type="ECO:0000256" key="11">
    <source>
        <dbReference type="PROSITE-ProRule" id="PRU00122"/>
    </source>
</evidence>
<dbReference type="PROSITE" id="PS01286">
    <property type="entry name" value="FA58C_2"/>
    <property type="match status" value="1"/>
</dbReference>
<feature type="domain" description="Laminin G" evidence="16">
    <location>
        <begin position="793"/>
        <end position="958"/>
    </location>
</feature>
<evidence type="ECO:0000256" key="14">
    <source>
        <dbReference type="SAM" id="SignalP"/>
    </source>
</evidence>
<comment type="similarity">
    <text evidence="2">Belongs to the neurexin family.</text>
</comment>
<dbReference type="InterPro" id="IPR001791">
    <property type="entry name" value="Laminin_G"/>
</dbReference>
<evidence type="ECO:0000256" key="3">
    <source>
        <dbReference type="ARBA" id="ARBA00022536"/>
    </source>
</evidence>
<dbReference type="GO" id="GO:0016020">
    <property type="term" value="C:membrane"/>
    <property type="evidence" value="ECO:0007669"/>
    <property type="project" value="UniProtKB-SubCell"/>
</dbReference>
<dbReference type="Gene3D" id="2.60.120.200">
    <property type="match status" value="4"/>
</dbReference>
<evidence type="ECO:0000256" key="9">
    <source>
        <dbReference type="ARBA" id="ARBA00023157"/>
    </source>
</evidence>
<comment type="subcellular location">
    <subcellularLocation>
        <location evidence="1">Membrane</location>
        <topology evidence="1">Single-pass type I membrane protein</topology>
    </subcellularLocation>
</comment>
<feature type="region of interest" description="Disordered" evidence="12">
    <location>
        <begin position="1203"/>
        <end position="1229"/>
    </location>
</feature>
<dbReference type="Pfam" id="PF00754">
    <property type="entry name" value="F5_F8_type_C"/>
    <property type="match status" value="1"/>
</dbReference>
<keyword evidence="5 14" id="KW-0732">Signal</keyword>
<gene>
    <name evidence="19" type="ORF">PECUL_23A006610</name>
</gene>
<feature type="chain" id="PRO_5042216761" evidence="14">
    <location>
        <begin position="27"/>
        <end position="1310"/>
    </location>
</feature>
<keyword evidence="9 11" id="KW-1015">Disulfide bond</keyword>
<evidence type="ECO:0000313" key="20">
    <source>
        <dbReference type="Proteomes" id="UP001295444"/>
    </source>
</evidence>
<dbReference type="InterPro" id="IPR050372">
    <property type="entry name" value="Neurexin-related_CASP"/>
</dbReference>
<dbReference type="FunFam" id="2.60.120.200:FF:000026">
    <property type="entry name" value="contactin-associated protein-like 4 isoform X1"/>
    <property type="match status" value="1"/>
</dbReference>
<evidence type="ECO:0000259" key="18">
    <source>
        <dbReference type="PROSITE" id="PS51406"/>
    </source>
</evidence>
<feature type="domain" description="F5/8 type C" evidence="15">
    <location>
        <begin position="27"/>
        <end position="177"/>
    </location>
</feature>
<keyword evidence="4 13" id="KW-0812">Transmembrane</keyword>
<dbReference type="SUPFAM" id="SSF56496">
    <property type="entry name" value="Fibrinogen C-terminal domain-like"/>
    <property type="match status" value="1"/>
</dbReference>
<feature type="domain" description="Laminin G" evidence="16">
    <location>
        <begin position="370"/>
        <end position="547"/>
    </location>
</feature>
<dbReference type="SMART" id="SM00231">
    <property type="entry name" value="FA58C"/>
    <property type="match status" value="1"/>
</dbReference>
<feature type="disulfide bond" evidence="11">
    <location>
        <begin position="931"/>
        <end position="958"/>
    </location>
</feature>
<sequence>MDFVPAIFCTLVILMVSNNMITAVTGSKYDCEGHLASSLPPTSFSSSSELSSSHNAGFAKLNRRDGAGGWSPLISNKYQWLQIDLGERHEISAIATQGKYGSSDWVNSYLLIYSDTGRYWKQYHQEESTLAFTGNTNADSVVQHMLQNPIKARFLRFVPLDWNNNGRIGMRIEIYGCAYRSDTVYLDGQSSILYRFQQKSMSTMKDVISLKFKTMQSDGVLLHGEGQNGDHITLELIKGTFSLIIHLGNVEFHPSYPHVNVSLGSLLDDQQWHSAVIERFGREVNFTVDRHVHHFFMKGEIYYLDIDYELSFGGIPSQGKTASRQQKNFHGCFENLYYNGVNIIDLAKRHKPQIEFVGNESYICSEPQVVPLTFVNMNSYLILPAIAQQDEVTVSFQFRTWDREGFLFSTKLGTLSYNFLLYMADGKLKISLLKHGKTYSDIASGIELNNGQWHLVSFIAKRNRAVITINSDAASLLQTSLPFQVSFPEMYYFGGCPENSTHYGCINPVRSFLGCMKLISIGTKVIDLISVQQGTFGNFSDLHIDVCGIIDRCFPNYCEHGGVCSQTWNDFYCNCSSTGYMGATCHYPIHEQSCEAYKHKGNTSGLFLIDSDGSGPLAPFSIYCNMTDTAITIINHNNTELNRVKSSNRENPHTVNFKYTADINQLQATVNNAEHCMQELAYHCKKSRILHKQSHIPFSWWVGRTNETQSYWSGSSSDIKKCSCGLEGNCIEAELFCNCDADRNEWTNDTGFLSNKDHLPVMQIVITDTDRQHSEAAYKLGPLLCSGDRSFWNSASFTTVSSYLHFPTLQGEFSVDLSFYFKTTSPSGLFLENLGIKDFIRIELQSPTEVIFSFDVGNGPVEVIAQSLTHLNDNQWHYVRAERNVKESSLQVDQLPQKTYSSPSDGHIRLQLNSQLYIGGTASRQKGFLGCIRSLKLNGIPIDLEERAKMTPDIKPGCHGHCSSYGSLCHNGGKCIEKHSGFSCDCSFSAYTGPFCKKEISAYFGAGSSVTYNFQDNYTVSKNSSIPASFAYIDTSARENISFTFRTNQAPSVLLFITSFNKDYISITISRNGSLQIRYKLDHHLDPDIFSINVKSLADGHLHRIKILRKQEALFVEVDQYATVKFLLTSNTEFTAIQSLVLGRISVENIELDPETSRAGMNGFVGCLSTMHINHIFPLKTVLYNNKLTQITIKGQISESNCGSLNGSDSTASETTHSFSDQSRPKDEGHLIASPIRSDSAIIGGIISVVAFILLCIAAIAVRIYLQKNTYKQTEVKVSQNEDNTGTTTTLKTEISMQNAIDESQKEYFF</sequence>
<feature type="domain" description="Laminin G" evidence="16">
    <location>
        <begin position="1009"/>
        <end position="1202"/>
    </location>
</feature>
<evidence type="ECO:0000259" key="15">
    <source>
        <dbReference type="PROSITE" id="PS50022"/>
    </source>
</evidence>
<dbReference type="Proteomes" id="UP001295444">
    <property type="component" value="Chromosome 05"/>
</dbReference>
<comment type="caution">
    <text evidence="10">Lacks conserved residue(s) required for the propagation of feature annotation.</text>
</comment>
<evidence type="ECO:0000256" key="1">
    <source>
        <dbReference type="ARBA" id="ARBA00004479"/>
    </source>
</evidence>
<keyword evidence="3 10" id="KW-0245">EGF-like domain</keyword>
<keyword evidence="20" id="KW-1185">Reference proteome</keyword>
<dbReference type="CDD" id="cd00057">
    <property type="entry name" value="FA58C"/>
    <property type="match status" value="1"/>
</dbReference>